<dbReference type="EMBL" id="JACSPO010000001">
    <property type="protein sequence ID" value="MBD8061586.1"/>
    <property type="molecule type" value="Genomic_DNA"/>
</dbReference>
<gene>
    <name evidence="2" type="ORF">H9624_04515</name>
</gene>
<dbReference type="InterPro" id="IPR032708">
    <property type="entry name" value="McjB_C"/>
</dbReference>
<evidence type="ECO:0000313" key="3">
    <source>
        <dbReference type="Proteomes" id="UP000661894"/>
    </source>
</evidence>
<name>A0ABR8YZT2_9MICO</name>
<dbReference type="RefSeq" id="WP_251838686.1">
    <property type="nucleotide sequence ID" value="NZ_JACSPO010000001.1"/>
</dbReference>
<feature type="domain" description="Microcin J25-processing protein McjB C-terminal" evidence="1">
    <location>
        <begin position="49"/>
        <end position="144"/>
    </location>
</feature>
<comment type="caution">
    <text evidence="2">The sequence shown here is derived from an EMBL/GenBank/DDBJ whole genome shotgun (WGS) entry which is preliminary data.</text>
</comment>
<evidence type="ECO:0000313" key="2">
    <source>
        <dbReference type="EMBL" id="MBD8061586.1"/>
    </source>
</evidence>
<dbReference type="NCBIfam" id="NF033537">
    <property type="entry name" value="lasso_biosyn_B2"/>
    <property type="match status" value="1"/>
</dbReference>
<proteinExistence type="predicted"/>
<dbReference type="Pfam" id="PF13471">
    <property type="entry name" value="Transglut_core3"/>
    <property type="match status" value="1"/>
</dbReference>
<protein>
    <submittedName>
        <fullName evidence="2">Lasso peptide biosynthesis B2 protein</fullName>
    </submittedName>
</protein>
<reference evidence="2 3" key="1">
    <citation type="submission" date="2020-08" db="EMBL/GenBank/DDBJ databases">
        <title>A Genomic Blueprint of the Chicken Gut Microbiome.</title>
        <authorList>
            <person name="Gilroy R."/>
            <person name="Ravi A."/>
            <person name="Getino M."/>
            <person name="Pursley I."/>
            <person name="Horton D.L."/>
            <person name="Alikhan N.-F."/>
            <person name="Baker D."/>
            <person name="Gharbi K."/>
            <person name="Hall N."/>
            <person name="Watson M."/>
            <person name="Adriaenssens E.M."/>
            <person name="Foster-Nyarko E."/>
            <person name="Jarju S."/>
            <person name="Secka A."/>
            <person name="Antonio M."/>
            <person name="Oren A."/>
            <person name="Chaudhuri R."/>
            <person name="La Ragione R.M."/>
            <person name="Hildebrand F."/>
            <person name="Pallen M.J."/>
        </authorList>
    </citation>
    <scope>NUCLEOTIDE SEQUENCE [LARGE SCALE GENOMIC DNA]</scope>
    <source>
        <strain evidence="2 3">Sa1BUA1</strain>
    </source>
</reference>
<dbReference type="Proteomes" id="UP000661894">
    <property type="component" value="Unassembled WGS sequence"/>
</dbReference>
<dbReference type="InterPro" id="IPR053521">
    <property type="entry name" value="McjB-like"/>
</dbReference>
<evidence type="ECO:0000259" key="1">
    <source>
        <dbReference type="Pfam" id="PF13471"/>
    </source>
</evidence>
<sequence>MSRPVRTLLRRHPRTWVRAVRTAALAAAVELGLRVLPLPRLARLLRVRLVLDGTAGRRTDPRLIRLTEDERERLDVTWRVLRHRPFNGTCLRRALLGAHALRYRDHAVRIGVQKVAGEVKAHAWLEVDGIVVDPDGVESFRTLTTGVPA</sequence>
<organism evidence="2 3">
    <name type="scientific">Oceanitalea stevensii</name>
    <dbReference type="NCBI Taxonomy" id="2763072"/>
    <lineage>
        <taxon>Bacteria</taxon>
        <taxon>Bacillati</taxon>
        <taxon>Actinomycetota</taxon>
        <taxon>Actinomycetes</taxon>
        <taxon>Micrococcales</taxon>
        <taxon>Bogoriellaceae</taxon>
        <taxon>Georgenia</taxon>
    </lineage>
</organism>
<keyword evidence="3" id="KW-1185">Reference proteome</keyword>
<accession>A0ABR8YZT2</accession>